<dbReference type="GO" id="GO:0006355">
    <property type="term" value="P:regulation of DNA-templated transcription"/>
    <property type="evidence" value="ECO:0007669"/>
    <property type="project" value="InterPro"/>
</dbReference>
<dbReference type="InterPro" id="IPR036388">
    <property type="entry name" value="WH-like_DNA-bd_sf"/>
</dbReference>
<dbReference type="Gene3D" id="1.10.10.10">
    <property type="entry name" value="Winged helix-like DNA-binding domain superfamily/Winged helix DNA-binding domain"/>
    <property type="match status" value="1"/>
</dbReference>
<dbReference type="CDD" id="cd06170">
    <property type="entry name" value="LuxR_C_like"/>
    <property type="match status" value="1"/>
</dbReference>
<dbReference type="PROSITE" id="PS50043">
    <property type="entry name" value="HTH_LUXR_2"/>
    <property type="match status" value="1"/>
</dbReference>
<dbReference type="PRINTS" id="PR00038">
    <property type="entry name" value="HTHLUXR"/>
</dbReference>
<feature type="domain" description="HTH luxR-type" evidence="1">
    <location>
        <begin position="188"/>
        <end position="252"/>
    </location>
</feature>
<dbReference type="RefSeq" id="WP_197530759.1">
    <property type="nucleotide sequence ID" value="NZ_SJPS01000005.1"/>
</dbReference>
<comment type="caution">
    <text evidence="2">The sequence shown here is derived from an EMBL/GenBank/DDBJ whole genome shotgun (WGS) entry which is preliminary data.</text>
</comment>
<proteinExistence type="predicted"/>
<accession>A0A5C6CJ44</accession>
<dbReference type="AlphaFoldDB" id="A0A5C6CJ44"/>
<keyword evidence="3" id="KW-1185">Reference proteome</keyword>
<evidence type="ECO:0000313" key="3">
    <source>
        <dbReference type="Proteomes" id="UP000318437"/>
    </source>
</evidence>
<dbReference type="Pfam" id="PF00196">
    <property type="entry name" value="GerE"/>
    <property type="match status" value="1"/>
</dbReference>
<evidence type="ECO:0000313" key="2">
    <source>
        <dbReference type="EMBL" id="TWU24610.1"/>
    </source>
</evidence>
<dbReference type="GO" id="GO:0003677">
    <property type="term" value="F:DNA binding"/>
    <property type="evidence" value="ECO:0007669"/>
    <property type="project" value="InterPro"/>
</dbReference>
<evidence type="ECO:0000259" key="1">
    <source>
        <dbReference type="PROSITE" id="PS50043"/>
    </source>
</evidence>
<name>A0A5C6CJ44_9BACT</name>
<protein>
    <submittedName>
        <fullName evidence="2">Bacterial regulatory protein, luxR family</fullName>
    </submittedName>
</protein>
<dbReference type="Proteomes" id="UP000318437">
    <property type="component" value="Unassembled WGS sequence"/>
</dbReference>
<organism evidence="2 3">
    <name type="scientific">Bythopirellula polymerisocia</name>
    <dbReference type="NCBI Taxonomy" id="2528003"/>
    <lineage>
        <taxon>Bacteria</taxon>
        <taxon>Pseudomonadati</taxon>
        <taxon>Planctomycetota</taxon>
        <taxon>Planctomycetia</taxon>
        <taxon>Pirellulales</taxon>
        <taxon>Lacipirellulaceae</taxon>
        <taxon>Bythopirellula</taxon>
    </lineage>
</organism>
<dbReference type="SMART" id="SM00421">
    <property type="entry name" value="HTH_LUXR"/>
    <property type="match status" value="1"/>
</dbReference>
<gene>
    <name evidence="2" type="ORF">Pla144_34950</name>
</gene>
<dbReference type="EMBL" id="SJPS01000005">
    <property type="protein sequence ID" value="TWU24610.1"/>
    <property type="molecule type" value="Genomic_DNA"/>
</dbReference>
<reference evidence="2 3" key="1">
    <citation type="submission" date="2019-02" db="EMBL/GenBank/DDBJ databases">
        <title>Deep-cultivation of Planctomycetes and their phenomic and genomic characterization uncovers novel biology.</title>
        <authorList>
            <person name="Wiegand S."/>
            <person name="Jogler M."/>
            <person name="Boedeker C."/>
            <person name="Pinto D."/>
            <person name="Vollmers J."/>
            <person name="Rivas-Marin E."/>
            <person name="Kohn T."/>
            <person name="Peeters S.H."/>
            <person name="Heuer A."/>
            <person name="Rast P."/>
            <person name="Oberbeckmann S."/>
            <person name="Bunk B."/>
            <person name="Jeske O."/>
            <person name="Meyerdierks A."/>
            <person name="Storesund J.E."/>
            <person name="Kallscheuer N."/>
            <person name="Luecker S."/>
            <person name="Lage O.M."/>
            <person name="Pohl T."/>
            <person name="Merkel B.J."/>
            <person name="Hornburger P."/>
            <person name="Mueller R.-W."/>
            <person name="Bruemmer F."/>
            <person name="Labrenz M."/>
            <person name="Spormann A.M."/>
            <person name="Op Den Camp H."/>
            <person name="Overmann J."/>
            <person name="Amann R."/>
            <person name="Jetten M.S.M."/>
            <person name="Mascher T."/>
            <person name="Medema M.H."/>
            <person name="Devos D.P."/>
            <person name="Kaster A.-K."/>
            <person name="Ovreas L."/>
            <person name="Rohde M."/>
            <person name="Galperin M.Y."/>
            <person name="Jogler C."/>
        </authorList>
    </citation>
    <scope>NUCLEOTIDE SEQUENCE [LARGE SCALE GENOMIC DNA]</scope>
    <source>
        <strain evidence="2 3">Pla144</strain>
    </source>
</reference>
<dbReference type="InterPro" id="IPR000792">
    <property type="entry name" value="Tscrpt_reg_LuxR_C"/>
</dbReference>
<dbReference type="InterPro" id="IPR016032">
    <property type="entry name" value="Sig_transdc_resp-reg_C-effctor"/>
</dbReference>
<sequence length="252" mass="28317">MSHLPLATVEEMIALVSAAGNPTCETSIESCRRALLAGLARLVRADFWVWSIAINSRAILGDAMTTHTVDGGWESEEKPAAFDSIMSDPRFRFAETRAIESCSERHVTHHQGILKTVAERKQFMETWKPIGISHLLLSGYPVGETIVNFFAFYRSSQRLDFDERDNMIVHSIVGQVNWLHSFRSVQPPNSKVIKLAPREREVLVFLLGGDSIKSIACKMGLSHHTIGDYVKAIYRKHSVRSRAELLSHFIGK</sequence>
<dbReference type="SUPFAM" id="SSF46894">
    <property type="entry name" value="C-terminal effector domain of the bipartite response regulators"/>
    <property type="match status" value="1"/>
</dbReference>